<keyword evidence="3" id="KW-1185">Reference proteome</keyword>
<organism evidence="2 3">
    <name type="scientific">Multifurca ochricompacta</name>
    <dbReference type="NCBI Taxonomy" id="376703"/>
    <lineage>
        <taxon>Eukaryota</taxon>
        <taxon>Fungi</taxon>
        <taxon>Dikarya</taxon>
        <taxon>Basidiomycota</taxon>
        <taxon>Agaricomycotina</taxon>
        <taxon>Agaricomycetes</taxon>
        <taxon>Russulales</taxon>
        <taxon>Russulaceae</taxon>
        <taxon>Multifurca</taxon>
    </lineage>
</organism>
<dbReference type="Gene3D" id="1.25.40.10">
    <property type="entry name" value="Tetratricopeptide repeat domain"/>
    <property type="match status" value="2"/>
</dbReference>
<dbReference type="SMART" id="SM00028">
    <property type="entry name" value="TPR"/>
    <property type="match status" value="3"/>
</dbReference>
<dbReference type="AlphaFoldDB" id="A0AAD4M0E7"/>
<comment type="caution">
    <text evidence="2">The sequence shown here is derived from an EMBL/GenBank/DDBJ whole genome shotgun (WGS) entry which is preliminary data.</text>
</comment>
<accession>A0AAD4M0E7</accession>
<gene>
    <name evidence="2" type="ORF">B0F90DRAFT_1739378</name>
</gene>
<keyword evidence="1" id="KW-0802">TPR repeat</keyword>
<dbReference type="InterPro" id="IPR011990">
    <property type="entry name" value="TPR-like_helical_dom_sf"/>
</dbReference>
<protein>
    <submittedName>
        <fullName evidence="2">Uncharacterized protein</fullName>
    </submittedName>
</protein>
<reference evidence="2" key="1">
    <citation type="journal article" date="2022" name="New Phytol.">
        <title>Evolutionary transition to the ectomycorrhizal habit in the genomes of a hyperdiverse lineage of mushroom-forming fungi.</title>
        <authorList>
            <person name="Looney B."/>
            <person name="Miyauchi S."/>
            <person name="Morin E."/>
            <person name="Drula E."/>
            <person name="Courty P.E."/>
            <person name="Kohler A."/>
            <person name="Kuo A."/>
            <person name="LaButti K."/>
            <person name="Pangilinan J."/>
            <person name="Lipzen A."/>
            <person name="Riley R."/>
            <person name="Andreopoulos W."/>
            <person name="He G."/>
            <person name="Johnson J."/>
            <person name="Nolan M."/>
            <person name="Tritt A."/>
            <person name="Barry K.W."/>
            <person name="Grigoriev I.V."/>
            <person name="Nagy L.G."/>
            <person name="Hibbett D."/>
            <person name="Henrissat B."/>
            <person name="Matheny P.B."/>
            <person name="Labbe J."/>
            <person name="Martin F.M."/>
        </authorList>
    </citation>
    <scope>NUCLEOTIDE SEQUENCE</scope>
    <source>
        <strain evidence="2">BPL690</strain>
    </source>
</reference>
<evidence type="ECO:0000313" key="3">
    <source>
        <dbReference type="Proteomes" id="UP001203297"/>
    </source>
</evidence>
<dbReference type="PANTHER" id="PTHR10098">
    <property type="entry name" value="RAPSYN-RELATED"/>
    <property type="match status" value="1"/>
</dbReference>
<proteinExistence type="predicted"/>
<evidence type="ECO:0000313" key="2">
    <source>
        <dbReference type="EMBL" id="KAI0297443.1"/>
    </source>
</evidence>
<evidence type="ECO:0000256" key="1">
    <source>
        <dbReference type="PROSITE-ProRule" id="PRU00339"/>
    </source>
</evidence>
<dbReference type="SUPFAM" id="SSF48452">
    <property type="entry name" value="TPR-like"/>
    <property type="match status" value="1"/>
</dbReference>
<dbReference type="Proteomes" id="UP001203297">
    <property type="component" value="Unassembled WGS sequence"/>
</dbReference>
<sequence length="263" mass="28898">MVLEVNNTKAILLGLLESNYENHQKLINAILSFTELHRNIGDLSDKLIAKAVQFLQENHGSTSLMITCIQKWASLYVYADDLNNAKEKLQEAERLCSSSGGNTILPKFKGMGTIHFSQGAHNEAEASFQRALRLCEASNDYLGQGEGHYGLGGIYLHLGKYTEAEASYHKASHLPEHICTLGKLNEAEASYQQALEIDKAGNNVIGQGNDYARLGDIYLRQNKLTEAISALQSALDLHKLANNILGQGACYSSLGSTYLEQHN</sequence>
<dbReference type="PROSITE" id="PS50005">
    <property type="entry name" value="TPR"/>
    <property type="match status" value="1"/>
</dbReference>
<dbReference type="Pfam" id="PF13424">
    <property type="entry name" value="TPR_12"/>
    <property type="match status" value="2"/>
</dbReference>
<dbReference type="PANTHER" id="PTHR10098:SF108">
    <property type="entry name" value="TETRATRICOPEPTIDE REPEAT PROTEIN 28"/>
    <property type="match status" value="1"/>
</dbReference>
<dbReference type="InterPro" id="IPR019734">
    <property type="entry name" value="TPR_rpt"/>
</dbReference>
<feature type="repeat" description="TPR" evidence="1">
    <location>
        <begin position="208"/>
        <end position="241"/>
    </location>
</feature>
<dbReference type="EMBL" id="WTXG01000037">
    <property type="protein sequence ID" value="KAI0297443.1"/>
    <property type="molecule type" value="Genomic_DNA"/>
</dbReference>
<name>A0AAD4M0E7_9AGAM</name>